<name>A0A699ZA55_HAELA</name>
<accession>A0A699ZA55</accession>
<comment type="caution">
    <text evidence="1">The sequence shown here is derived from an EMBL/GenBank/DDBJ whole genome shotgun (WGS) entry which is preliminary data.</text>
</comment>
<protein>
    <submittedName>
        <fullName evidence="1">Uncharacterized protein</fullName>
    </submittedName>
</protein>
<dbReference type="Proteomes" id="UP000485058">
    <property type="component" value="Unassembled WGS sequence"/>
</dbReference>
<proteinExistence type="predicted"/>
<dbReference type="EMBL" id="BLLF01001474">
    <property type="protein sequence ID" value="GFH19503.1"/>
    <property type="molecule type" value="Genomic_DNA"/>
</dbReference>
<reference evidence="1 2" key="1">
    <citation type="submission" date="2020-02" db="EMBL/GenBank/DDBJ databases">
        <title>Draft genome sequence of Haematococcus lacustris strain NIES-144.</title>
        <authorList>
            <person name="Morimoto D."/>
            <person name="Nakagawa S."/>
            <person name="Yoshida T."/>
            <person name="Sawayama S."/>
        </authorList>
    </citation>
    <scope>NUCLEOTIDE SEQUENCE [LARGE SCALE GENOMIC DNA]</scope>
    <source>
        <strain evidence="1 2">NIES-144</strain>
    </source>
</reference>
<organism evidence="1 2">
    <name type="scientific">Haematococcus lacustris</name>
    <name type="common">Green alga</name>
    <name type="synonym">Haematococcus pluvialis</name>
    <dbReference type="NCBI Taxonomy" id="44745"/>
    <lineage>
        <taxon>Eukaryota</taxon>
        <taxon>Viridiplantae</taxon>
        <taxon>Chlorophyta</taxon>
        <taxon>core chlorophytes</taxon>
        <taxon>Chlorophyceae</taxon>
        <taxon>CS clade</taxon>
        <taxon>Chlamydomonadales</taxon>
        <taxon>Haematococcaceae</taxon>
        <taxon>Haematococcus</taxon>
    </lineage>
</organism>
<evidence type="ECO:0000313" key="1">
    <source>
        <dbReference type="EMBL" id="GFH19503.1"/>
    </source>
</evidence>
<dbReference type="AlphaFoldDB" id="A0A699ZA55"/>
<feature type="non-terminal residue" evidence="1">
    <location>
        <position position="1"/>
    </location>
</feature>
<feature type="non-terminal residue" evidence="1">
    <location>
        <position position="127"/>
    </location>
</feature>
<keyword evidence="2" id="KW-1185">Reference proteome</keyword>
<gene>
    <name evidence="1" type="ORF">HaLaN_16458</name>
</gene>
<sequence length="127" mass="14093">LNFQPSGFAANDTSFWISFVEYSATGVPLQKFPGPNEATYMEFLGDTLDFQPKGFAVNGTSFWISYDRSIMEYSAAGVCLQSIAGPAGAYMEFWGNTLFTVAYNNKCHPDLCCMDKMGRTIKLLVNH</sequence>
<evidence type="ECO:0000313" key="2">
    <source>
        <dbReference type="Proteomes" id="UP000485058"/>
    </source>
</evidence>